<keyword evidence="2" id="KW-1185">Reference proteome</keyword>
<dbReference type="Proteomes" id="UP000464178">
    <property type="component" value="Chromosome"/>
</dbReference>
<protein>
    <submittedName>
        <fullName evidence="1">Uncharacterized protein</fullName>
    </submittedName>
</protein>
<dbReference type="KEGG" id="gms:SOIL9_27450"/>
<dbReference type="AlphaFoldDB" id="A0A6P2D1G3"/>
<gene>
    <name evidence="1" type="ORF">SOIL9_27450</name>
</gene>
<evidence type="ECO:0000313" key="1">
    <source>
        <dbReference type="EMBL" id="VTR94969.1"/>
    </source>
</evidence>
<proteinExistence type="predicted"/>
<reference evidence="1 2" key="1">
    <citation type="submission" date="2019-05" db="EMBL/GenBank/DDBJ databases">
        <authorList>
            <consortium name="Science for Life Laboratories"/>
        </authorList>
    </citation>
    <scope>NUCLEOTIDE SEQUENCE [LARGE SCALE GENOMIC DNA]</scope>
    <source>
        <strain evidence="1">Soil9</strain>
    </source>
</reference>
<dbReference type="RefSeq" id="WP_162669442.1">
    <property type="nucleotide sequence ID" value="NZ_LR593886.1"/>
</dbReference>
<organism evidence="1 2">
    <name type="scientific">Gemmata massiliana</name>
    <dbReference type="NCBI Taxonomy" id="1210884"/>
    <lineage>
        <taxon>Bacteria</taxon>
        <taxon>Pseudomonadati</taxon>
        <taxon>Planctomycetota</taxon>
        <taxon>Planctomycetia</taxon>
        <taxon>Gemmatales</taxon>
        <taxon>Gemmataceae</taxon>
        <taxon>Gemmata</taxon>
    </lineage>
</organism>
<name>A0A6P2D1G3_9BACT</name>
<sequence>MGLDRVVRFPAGGVPAWGAIKAQLARVGESAVIRMIDGLPAFPDETPEVGWRELRIAAGSGMVTLRQTPDSVNCVVWSNADATLLAARDRVAWACAEAGGGAIEAESGAVSPSDFAQLSDIRPV</sequence>
<evidence type="ECO:0000313" key="2">
    <source>
        <dbReference type="Proteomes" id="UP000464178"/>
    </source>
</evidence>
<accession>A0A6P2D1G3</accession>
<dbReference type="EMBL" id="LR593886">
    <property type="protein sequence ID" value="VTR94969.1"/>
    <property type="molecule type" value="Genomic_DNA"/>
</dbReference>